<dbReference type="InterPro" id="IPR048627">
    <property type="entry name" value="Sec10_HB"/>
</dbReference>
<reference evidence="7 8" key="1">
    <citation type="journal article" date="2018" name="New Phytol.">
        <title>Phylogenomics of Endogonaceae and evolution of mycorrhizas within Mucoromycota.</title>
        <authorList>
            <person name="Chang Y."/>
            <person name="Desiro A."/>
            <person name="Na H."/>
            <person name="Sandor L."/>
            <person name="Lipzen A."/>
            <person name="Clum A."/>
            <person name="Barry K."/>
            <person name="Grigoriev I.V."/>
            <person name="Martin F.M."/>
            <person name="Stajich J.E."/>
            <person name="Smith M.E."/>
            <person name="Bonito G."/>
            <person name="Spatafora J.W."/>
        </authorList>
    </citation>
    <scope>NUCLEOTIDE SEQUENCE [LARGE SCALE GENOMIC DNA]</scope>
    <source>
        <strain evidence="7 8">AD002</strain>
    </source>
</reference>
<dbReference type="Proteomes" id="UP000274822">
    <property type="component" value="Unassembled WGS sequence"/>
</dbReference>
<dbReference type="GO" id="GO:0006887">
    <property type="term" value="P:exocytosis"/>
    <property type="evidence" value="ECO:0007669"/>
    <property type="project" value="UniProtKB-KW"/>
</dbReference>
<dbReference type="Pfam" id="PF20667">
    <property type="entry name" value="Sec10_N"/>
    <property type="match status" value="1"/>
</dbReference>
<evidence type="ECO:0000313" key="7">
    <source>
        <dbReference type="EMBL" id="RUS21707.1"/>
    </source>
</evidence>
<proteinExistence type="inferred from homology"/>
<dbReference type="InterPro" id="IPR048625">
    <property type="entry name" value="Sec10_N"/>
</dbReference>
<keyword evidence="3" id="KW-0268">Exocytosis</keyword>
<dbReference type="PANTHER" id="PTHR12100:SF0">
    <property type="entry name" value="EXOCYST COMPLEX COMPONENT 5"/>
    <property type="match status" value="1"/>
</dbReference>
<dbReference type="Pfam" id="PF07393">
    <property type="entry name" value="Sec10_HB"/>
    <property type="match status" value="1"/>
</dbReference>
<evidence type="ECO:0000256" key="3">
    <source>
        <dbReference type="ARBA" id="ARBA00022483"/>
    </source>
</evidence>
<evidence type="ECO:0000259" key="5">
    <source>
        <dbReference type="Pfam" id="PF07393"/>
    </source>
</evidence>
<keyword evidence="4" id="KW-0175">Coiled coil</keyword>
<dbReference type="PANTHER" id="PTHR12100">
    <property type="entry name" value="SEC10"/>
    <property type="match status" value="1"/>
</dbReference>
<gene>
    <name evidence="7" type="ORF">BC938DRAFT_475370</name>
</gene>
<comment type="similarity">
    <text evidence="1">Belongs to the SEC10 family.</text>
</comment>
<dbReference type="InterPro" id="IPR009976">
    <property type="entry name" value="Sec10-like"/>
</dbReference>
<protein>
    <submittedName>
        <fullName evidence="7">Exocyst complex component Sec10-domain-containing protein</fullName>
    </submittedName>
</protein>
<keyword evidence="2" id="KW-0813">Transport</keyword>
<feature type="domain" description="Exocyst complex component Sec10-like alpha-helical bundle" evidence="5">
    <location>
        <begin position="224"/>
        <end position="628"/>
    </location>
</feature>
<dbReference type="GO" id="GO:0006893">
    <property type="term" value="P:Golgi to plasma membrane transport"/>
    <property type="evidence" value="ECO:0007669"/>
    <property type="project" value="TreeGrafter"/>
</dbReference>
<sequence length="629" mass="69376">MSGPQRSRTPKLYEFDPDVKDLLDIDSFKVHPWSPKCSIPSPPASTHLDTHRATPQGKFTSKDFVEALSKNLISQARAQQAKGEYPDATPTQPIGDGPSNNLPFIHTFEHVIDELVEVRNRVQERCENLEGATQLAETAHKKKVQELAGAFESVYQSFENLETRINEVGNTAIRIGEQLETIDRQRSRASEGRDLVEYFIEFSQGSSERLEWLRTQSGTEGQHKAAVVARRLNAIAKDVDLPGALIPTLAIDLTSCALQTMQAQDGIEKLCESLEKDLLRDFDRAYKDGDPRAMSLNLTFSNGLLLMISFFSQHCAKVLQEFNGGHSCVQIYVNQHEFFISNAKVTEVDEIRYSEDHQELSNPLHSPPDVDSSLIKLYDEIRMTVRREAEIIVAVFPDPGAVMQVFLQRVFAQSIQQHIELLLQRAEKQSHLAYLRTLAATHAETARLVDNLKAYCEKETHLFVGVDATVSSAPSIAVTADRCFEDLFVPYTEGDRYVDRERQGLVEAFTAAIAGFTATLQQRKKGAKGPSALARAFNQISSSAASPNPAAKDAAAAVPASPRKDGFDAASIYSNAGASGSSHNVNLVAVLAGPVDEDVTLPTTDVALRMLRIHAEAVTRSVELTDSQD</sequence>
<feature type="domain" description="Exocyst complex component Sec10 N-terminal" evidence="6">
    <location>
        <begin position="103"/>
        <end position="214"/>
    </location>
</feature>
<dbReference type="GO" id="GO:0000145">
    <property type="term" value="C:exocyst"/>
    <property type="evidence" value="ECO:0007669"/>
    <property type="project" value="TreeGrafter"/>
</dbReference>
<dbReference type="EMBL" id="RBNJ01020456">
    <property type="protein sequence ID" value="RUS21707.1"/>
    <property type="molecule type" value="Genomic_DNA"/>
</dbReference>
<organism evidence="7 8">
    <name type="scientific">Jimgerdemannia flammicorona</name>
    <dbReference type="NCBI Taxonomy" id="994334"/>
    <lineage>
        <taxon>Eukaryota</taxon>
        <taxon>Fungi</taxon>
        <taxon>Fungi incertae sedis</taxon>
        <taxon>Mucoromycota</taxon>
        <taxon>Mucoromycotina</taxon>
        <taxon>Endogonomycetes</taxon>
        <taxon>Endogonales</taxon>
        <taxon>Endogonaceae</taxon>
        <taxon>Jimgerdemannia</taxon>
    </lineage>
</organism>
<comment type="caution">
    <text evidence="7">The sequence shown here is derived from an EMBL/GenBank/DDBJ whole genome shotgun (WGS) entry which is preliminary data.</text>
</comment>
<evidence type="ECO:0000256" key="1">
    <source>
        <dbReference type="ARBA" id="ARBA00006572"/>
    </source>
</evidence>
<name>A0A433PW20_9FUNG</name>
<accession>A0A433PW20</accession>
<evidence type="ECO:0000256" key="4">
    <source>
        <dbReference type="ARBA" id="ARBA00023054"/>
    </source>
</evidence>
<evidence type="ECO:0000259" key="6">
    <source>
        <dbReference type="Pfam" id="PF20667"/>
    </source>
</evidence>
<evidence type="ECO:0000313" key="8">
    <source>
        <dbReference type="Proteomes" id="UP000274822"/>
    </source>
</evidence>
<evidence type="ECO:0000256" key="2">
    <source>
        <dbReference type="ARBA" id="ARBA00022448"/>
    </source>
</evidence>
<keyword evidence="8" id="KW-1185">Reference proteome</keyword>
<dbReference type="AlphaFoldDB" id="A0A433PW20"/>
<feature type="non-terminal residue" evidence="7">
    <location>
        <position position="629"/>
    </location>
</feature>